<evidence type="ECO:0000313" key="3">
    <source>
        <dbReference type="EMBL" id="SVA55088.1"/>
    </source>
</evidence>
<dbReference type="Gene3D" id="3.30.1490.20">
    <property type="entry name" value="ATP-grasp fold, A domain"/>
    <property type="match status" value="1"/>
</dbReference>
<gene>
    <name evidence="3" type="ORF">METZ01_LOCUS107942</name>
</gene>
<dbReference type="Gene3D" id="3.30.470.20">
    <property type="entry name" value="ATP-grasp fold, B domain"/>
    <property type="match status" value="1"/>
</dbReference>
<dbReference type="InterPro" id="IPR051549">
    <property type="entry name" value="PEP_Utilizing_Enz"/>
</dbReference>
<dbReference type="PANTHER" id="PTHR43615">
    <property type="entry name" value="PHOSPHOENOLPYRUVATE SYNTHASE-RELATED"/>
    <property type="match status" value="1"/>
</dbReference>
<sequence length="818" mass="94460">MNQSKLTGKNNENLFQSKSTMLKLLQNNLKQSKIEKIYDFTVQEWLDNQKFILKNISQKFSNHVIVRSSAKGEDSLEQSQAGNYQSVLNANPKSEASVKNAIESVIKSYRQKGNTNNNNLILIQNQTKNIQISGVIFSRTPDIGSPYYVINYETSGATDGVTKGLVNKTIKIFRNTILENSLKNWNILLKSVREIEQLLNYTYLDIEFGITKSNKTVIFQVRPMTSINSRNAVLDSKIKKSIKECKLQFHKKNMQRNLLGDYTAFSDMADWNPAEIIGNNPNILDYSLYDFLIMDSIWHKGRSKIGYQQIKNQNLMIKFGNKPYVDIRASFNSLIPQNIKKKLKSKLISFYFQKLKRYPYLHDKVEFEILFSCYEPFLENRLNELKLFDFTNSEILILKNSLLKFTNDVIDNFENTSKEASISIDLMKKNRTKILSKLHKSKRSYKDLLFASKSLLDDCKNLGALPFATMARLAFISSIILKSLTKNGYISEKSVENFMNSINSPLSKFQEDQIKFINKKISKKQFLNKYGHLRPGTYDINAIRYDGDPSFLRDMKSINLKSRKNNFSKIKNVKKILEKSGLNFSQIGFYDFVNKSIVQREELKFEFTRNLSDALELISEAGNKLNFSRNEISNLDLKTIFSDYRKFDKNLIIARWRKKIMNQKNKKIIFENLVLPPLIISKNDFDIILYPSAKPNFVTSKKISSNLIHINKIKQSSELENKIILLENADPGFDWIFSHNLAGLITKYGGVASHMSIRCAELSLPAAIGCGEVLYEQLLRSTKIILDCDNQQIIILEHEIDDQYIEEKKILRSLGYIK</sequence>
<proteinExistence type="predicted"/>
<protein>
    <recommendedName>
        <fullName evidence="4">PEP-utilising enzyme mobile domain-containing protein</fullName>
    </recommendedName>
</protein>
<feature type="domain" description="Pyruvate phosphate dikinase AMP/ATP-binding" evidence="2">
    <location>
        <begin position="52"/>
        <end position="151"/>
    </location>
</feature>
<dbReference type="GO" id="GO:0005524">
    <property type="term" value="F:ATP binding"/>
    <property type="evidence" value="ECO:0007669"/>
    <property type="project" value="InterPro"/>
</dbReference>
<dbReference type="GO" id="GO:0016301">
    <property type="term" value="F:kinase activity"/>
    <property type="evidence" value="ECO:0007669"/>
    <property type="project" value="InterPro"/>
</dbReference>
<dbReference type="Gene3D" id="3.50.30.10">
    <property type="entry name" value="Phosphohistidine domain"/>
    <property type="match status" value="1"/>
</dbReference>
<dbReference type="InterPro" id="IPR036637">
    <property type="entry name" value="Phosphohistidine_dom_sf"/>
</dbReference>
<dbReference type="NCBIfam" id="NF004508">
    <property type="entry name" value="PRK05849.1"/>
    <property type="match status" value="1"/>
</dbReference>
<dbReference type="SUPFAM" id="SSF56059">
    <property type="entry name" value="Glutathione synthetase ATP-binding domain-like"/>
    <property type="match status" value="1"/>
</dbReference>
<dbReference type="SUPFAM" id="SSF52009">
    <property type="entry name" value="Phosphohistidine domain"/>
    <property type="match status" value="1"/>
</dbReference>
<evidence type="ECO:0000259" key="2">
    <source>
        <dbReference type="Pfam" id="PF01326"/>
    </source>
</evidence>
<name>A0A381WS63_9ZZZZ</name>
<evidence type="ECO:0008006" key="4">
    <source>
        <dbReference type="Google" id="ProtNLM"/>
    </source>
</evidence>
<dbReference type="InterPro" id="IPR008279">
    <property type="entry name" value="PEP-util_enz_mobile_dom"/>
</dbReference>
<dbReference type="InterPro" id="IPR013815">
    <property type="entry name" value="ATP_grasp_subdomain_1"/>
</dbReference>
<reference evidence="3" key="1">
    <citation type="submission" date="2018-05" db="EMBL/GenBank/DDBJ databases">
        <authorList>
            <person name="Lanie J.A."/>
            <person name="Ng W.-L."/>
            <person name="Kazmierczak K.M."/>
            <person name="Andrzejewski T.M."/>
            <person name="Davidsen T.M."/>
            <person name="Wayne K.J."/>
            <person name="Tettelin H."/>
            <person name="Glass J.I."/>
            <person name="Rusch D."/>
            <person name="Podicherti R."/>
            <person name="Tsui H.-C.T."/>
            <person name="Winkler M.E."/>
        </authorList>
    </citation>
    <scope>NUCLEOTIDE SEQUENCE</scope>
</reference>
<evidence type="ECO:0000259" key="1">
    <source>
        <dbReference type="Pfam" id="PF00391"/>
    </source>
</evidence>
<dbReference type="Pfam" id="PF00391">
    <property type="entry name" value="PEP-utilizers"/>
    <property type="match status" value="1"/>
</dbReference>
<organism evidence="3">
    <name type="scientific">marine metagenome</name>
    <dbReference type="NCBI Taxonomy" id="408172"/>
    <lineage>
        <taxon>unclassified sequences</taxon>
        <taxon>metagenomes</taxon>
        <taxon>ecological metagenomes</taxon>
    </lineage>
</organism>
<dbReference type="AlphaFoldDB" id="A0A381WS63"/>
<dbReference type="PANTHER" id="PTHR43615:SF1">
    <property type="entry name" value="PPDK_N DOMAIN-CONTAINING PROTEIN"/>
    <property type="match status" value="1"/>
</dbReference>
<dbReference type="EMBL" id="UINC01012639">
    <property type="protein sequence ID" value="SVA55088.1"/>
    <property type="molecule type" value="Genomic_DNA"/>
</dbReference>
<dbReference type="Pfam" id="PF01326">
    <property type="entry name" value="PPDK_N"/>
    <property type="match status" value="1"/>
</dbReference>
<dbReference type="InterPro" id="IPR002192">
    <property type="entry name" value="PPDK_AMP/ATP-bd"/>
</dbReference>
<feature type="domain" description="PEP-utilising enzyme mobile" evidence="1">
    <location>
        <begin position="720"/>
        <end position="790"/>
    </location>
</feature>
<accession>A0A381WS63</accession>